<evidence type="ECO:0000313" key="3">
    <source>
        <dbReference type="Proteomes" id="UP000033647"/>
    </source>
</evidence>
<organism evidence="2 3">
    <name type="scientific">Zymoseptoria brevis</name>
    <dbReference type="NCBI Taxonomy" id="1047168"/>
    <lineage>
        <taxon>Eukaryota</taxon>
        <taxon>Fungi</taxon>
        <taxon>Dikarya</taxon>
        <taxon>Ascomycota</taxon>
        <taxon>Pezizomycotina</taxon>
        <taxon>Dothideomycetes</taxon>
        <taxon>Dothideomycetidae</taxon>
        <taxon>Mycosphaerellales</taxon>
        <taxon>Mycosphaerellaceae</taxon>
        <taxon>Zymoseptoria</taxon>
    </lineage>
</organism>
<proteinExistence type="predicted"/>
<keyword evidence="1" id="KW-0812">Transmembrane</keyword>
<evidence type="ECO:0000313" key="2">
    <source>
        <dbReference type="EMBL" id="KJX97196.1"/>
    </source>
</evidence>
<name>A0A0F4GII6_9PEZI</name>
<dbReference type="STRING" id="1047168.A0A0F4GII6"/>
<reference evidence="2 3" key="1">
    <citation type="submission" date="2015-03" db="EMBL/GenBank/DDBJ databases">
        <title>RNA-seq based gene annotation and comparative genomics of four Zymoseptoria species reveal species-specific pathogenicity related genes and transposable element activity.</title>
        <authorList>
            <person name="Grandaubert J."/>
            <person name="Bhattacharyya A."/>
            <person name="Stukenbrock E.H."/>
        </authorList>
    </citation>
    <scope>NUCLEOTIDE SEQUENCE [LARGE SCALE GENOMIC DNA]</scope>
    <source>
        <strain evidence="2 3">Zb18110</strain>
    </source>
</reference>
<feature type="transmembrane region" description="Helical" evidence="1">
    <location>
        <begin position="12"/>
        <end position="31"/>
    </location>
</feature>
<evidence type="ECO:0000256" key="1">
    <source>
        <dbReference type="SAM" id="Phobius"/>
    </source>
</evidence>
<dbReference type="OrthoDB" id="5367275at2759"/>
<evidence type="ECO:0008006" key="4">
    <source>
        <dbReference type="Google" id="ProtNLM"/>
    </source>
</evidence>
<dbReference type="Gene3D" id="3.90.550.10">
    <property type="entry name" value="Spore Coat Polysaccharide Biosynthesis Protein SpsA, Chain A"/>
    <property type="match status" value="1"/>
</dbReference>
<comment type="caution">
    <text evidence="2">The sequence shown here is derived from an EMBL/GenBank/DDBJ whole genome shotgun (WGS) entry which is preliminary data.</text>
</comment>
<keyword evidence="1" id="KW-1133">Transmembrane helix</keyword>
<dbReference type="Proteomes" id="UP000033647">
    <property type="component" value="Unassembled WGS sequence"/>
</dbReference>
<gene>
    <name evidence="2" type="ORF">TI39_contig531g00005</name>
</gene>
<keyword evidence="3" id="KW-1185">Reference proteome</keyword>
<dbReference type="EMBL" id="LAFY01000523">
    <property type="protein sequence ID" value="KJX97196.1"/>
    <property type="molecule type" value="Genomic_DNA"/>
</dbReference>
<dbReference type="AlphaFoldDB" id="A0A0F4GII6"/>
<protein>
    <recommendedName>
        <fullName evidence="4">Glycosyltransferase family 8 protein</fullName>
    </recommendedName>
</protein>
<dbReference type="InterPro" id="IPR029044">
    <property type="entry name" value="Nucleotide-diphossugar_trans"/>
</dbReference>
<accession>A0A0F4GII6</accession>
<sequence>MLLTQSQVSVFVSSGVIVFFTFLLFLSGYVYQQESVRGLQDAIRPRIPQAPASLAVQNPSNAGTNDFAKSRFFRNERGHVTFTDFNKDVHSAGANINWKRLAHIQLVRNHHDICGAIMVLADLHTLRSPARRVLLFPKEWAEQKKAEKGDVSDPYLDSTRRLMRMAARRYQVELHPVDPVPSADGSETYSLASAFELYGDFDRVLNIETPGLLLDAEPLDAILGFTESTSFAMLHDTSTNDGVHSEDLFLLQPSKTTYAEISAGLKFKEAAGFNDTYLASLFPDPVLLASSNDKTALVRSVKVLHDVEAGAKFNETAFTDDVAYIRFSDPKLPGPEYDVPWADKVAARPKNKGADWAWTSLYGQYAQKRMEICGLDLESWRP</sequence>
<keyword evidence="1" id="KW-0472">Membrane</keyword>